<dbReference type="GO" id="GO:0009245">
    <property type="term" value="P:lipid A biosynthetic process"/>
    <property type="evidence" value="ECO:0007669"/>
    <property type="project" value="TreeGrafter"/>
</dbReference>
<dbReference type="Proteomes" id="UP000094067">
    <property type="component" value="Unassembled WGS sequence"/>
</dbReference>
<evidence type="ECO:0000256" key="4">
    <source>
        <dbReference type="ARBA" id="ARBA00023136"/>
    </source>
</evidence>
<dbReference type="Pfam" id="PF00149">
    <property type="entry name" value="Metallophos"/>
    <property type="match status" value="1"/>
</dbReference>
<dbReference type="PANTHER" id="PTHR34990:SF2">
    <property type="entry name" value="BLL8164 PROTEIN"/>
    <property type="match status" value="1"/>
</dbReference>
<evidence type="ECO:0000313" key="7">
    <source>
        <dbReference type="EMBL" id="ODM07291.1"/>
    </source>
</evidence>
<reference evidence="7 8" key="1">
    <citation type="submission" date="2016-07" db="EMBL/GenBank/DDBJ databases">
        <title>Characterization of isolates of Eisenbergiella tayi derived from blood cultures, using whole genome sequencing.</title>
        <authorList>
            <person name="Burdz T."/>
            <person name="Wiebe D."/>
            <person name="Huynh C."/>
            <person name="Bernard K."/>
        </authorList>
    </citation>
    <scope>NUCLEOTIDE SEQUENCE [LARGE SCALE GENOMIC DNA]</scope>
    <source>
        <strain evidence="7 8">NML 110608</strain>
    </source>
</reference>
<feature type="domain" description="Calcineurin-like phosphoesterase" evidence="6">
    <location>
        <begin position="25"/>
        <end position="232"/>
    </location>
</feature>
<keyword evidence="2" id="KW-0997">Cell inner membrane</keyword>
<dbReference type="Gene3D" id="3.60.21.10">
    <property type="match status" value="1"/>
</dbReference>
<dbReference type="InterPro" id="IPR029052">
    <property type="entry name" value="Metallo-depent_PP-like"/>
</dbReference>
<evidence type="ECO:0000256" key="5">
    <source>
        <dbReference type="ARBA" id="ARBA00023211"/>
    </source>
</evidence>
<dbReference type="InterPro" id="IPR004843">
    <property type="entry name" value="Calcineurin-like_PHP"/>
</dbReference>
<evidence type="ECO:0000256" key="1">
    <source>
        <dbReference type="ARBA" id="ARBA00022475"/>
    </source>
</evidence>
<dbReference type="PATRIC" id="fig|1432052.4.peg.3546"/>
<dbReference type="SUPFAM" id="SSF56300">
    <property type="entry name" value="Metallo-dependent phosphatases"/>
    <property type="match status" value="1"/>
</dbReference>
<keyword evidence="5" id="KW-0464">Manganese</keyword>
<dbReference type="EMBL" id="MCGH01000002">
    <property type="protein sequence ID" value="ODM07291.1"/>
    <property type="molecule type" value="Genomic_DNA"/>
</dbReference>
<dbReference type="GO" id="GO:0008758">
    <property type="term" value="F:UDP-2,3-diacylglucosamine hydrolase activity"/>
    <property type="evidence" value="ECO:0007669"/>
    <property type="project" value="TreeGrafter"/>
</dbReference>
<proteinExistence type="predicted"/>
<dbReference type="GO" id="GO:0046872">
    <property type="term" value="F:metal ion binding"/>
    <property type="evidence" value="ECO:0007669"/>
    <property type="project" value="UniProtKB-KW"/>
</dbReference>
<keyword evidence="4" id="KW-0472">Membrane</keyword>
<dbReference type="GO" id="GO:0016020">
    <property type="term" value="C:membrane"/>
    <property type="evidence" value="ECO:0007669"/>
    <property type="project" value="GOC"/>
</dbReference>
<dbReference type="InterPro" id="IPR043461">
    <property type="entry name" value="LpxH-like"/>
</dbReference>
<organism evidence="7 8">
    <name type="scientific">Eisenbergiella tayi</name>
    <dbReference type="NCBI Taxonomy" id="1432052"/>
    <lineage>
        <taxon>Bacteria</taxon>
        <taxon>Bacillati</taxon>
        <taxon>Bacillota</taxon>
        <taxon>Clostridia</taxon>
        <taxon>Lachnospirales</taxon>
        <taxon>Lachnospiraceae</taxon>
        <taxon>Eisenbergiella</taxon>
    </lineage>
</organism>
<dbReference type="RefSeq" id="WP_069152971.1">
    <property type="nucleotide sequence ID" value="NZ_MCGH01000002.1"/>
</dbReference>
<keyword evidence="1" id="KW-1003">Cell membrane</keyword>
<evidence type="ECO:0000259" key="6">
    <source>
        <dbReference type="Pfam" id="PF00149"/>
    </source>
</evidence>
<accession>A0A1E3AFT4</accession>
<evidence type="ECO:0000313" key="8">
    <source>
        <dbReference type="Proteomes" id="UP000094067"/>
    </source>
</evidence>
<evidence type="ECO:0000256" key="3">
    <source>
        <dbReference type="ARBA" id="ARBA00022723"/>
    </source>
</evidence>
<gene>
    <name evidence="7" type="ORF">BEI61_03181</name>
</gene>
<evidence type="ECO:0000256" key="2">
    <source>
        <dbReference type="ARBA" id="ARBA00022519"/>
    </source>
</evidence>
<comment type="caution">
    <text evidence="7">The sequence shown here is derived from an EMBL/GenBank/DDBJ whole genome shotgun (WGS) entry which is preliminary data.</text>
</comment>
<protein>
    <submittedName>
        <fullName evidence="7">Calcineurin-like phosphoesterase superfamily domain protein</fullName>
    </submittedName>
</protein>
<name>A0A1E3AFT4_9FIRM</name>
<dbReference type="AlphaFoldDB" id="A0A1E3AFT4"/>
<dbReference type="PANTHER" id="PTHR34990">
    <property type="entry name" value="UDP-2,3-DIACYLGLUCOSAMINE HYDROLASE-RELATED"/>
    <property type="match status" value="1"/>
</dbReference>
<sequence length="306" mass="35909">MPRLHEKLEKLYERSPVIPYNKESKFIIMSDCHRGQGNLADNFLPNQNIFYGALEYYYTQGFTYIELGDGDELWENRSINVILRTHSRVFRLLNNFYRENRLYMMYGNHDIVKHRRSLLKPECRNYYCDTVKKEDTFLNKIPFPEGLILQNEENNSRLFLIHGHQGSILNDELWPLGRFLVRYVWRPLELVGFKAPTGAGRNMKLVDKIEKELCSYARSHNKILIAGHTHRPVFPHPGDCPYFNDGSCVHPQCITGIEIENNAITLVKWLISATPERLLFIERQILDGPEPIDSYEKQITCTKNMK</sequence>
<keyword evidence="3" id="KW-0479">Metal-binding</keyword>